<name>A0AAD4N131_9BILA</name>
<evidence type="ECO:0000313" key="2">
    <source>
        <dbReference type="EMBL" id="KAI1710856.1"/>
    </source>
</evidence>
<keyword evidence="3" id="KW-1185">Reference proteome</keyword>
<dbReference type="InterPro" id="IPR033371">
    <property type="entry name" value="ARGLU1"/>
</dbReference>
<protein>
    <submittedName>
        <fullName evidence="2">Arginine and glutamate-rich 1 domain-containing protein</fullName>
    </submittedName>
</protein>
<organism evidence="2 3">
    <name type="scientific">Ditylenchus destructor</name>
    <dbReference type="NCBI Taxonomy" id="166010"/>
    <lineage>
        <taxon>Eukaryota</taxon>
        <taxon>Metazoa</taxon>
        <taxon>Ecdysozoa</taxon>
        <taxon>Nematoda</taxon>
        <taxon>Chromadorea</taxon>
        <taxon>Rhabditida</taxon>
        <taxon>Tylenchina</taxon>
        <taxon>Tylenchomorpha</taxon>
        <taxon>Sphaerularioidea</taxon>
        <taxon>Anguinidae</taxon>
        <taxon>Anguininae</taxon>
        <taxon>Ditylenchus</taxon>
    </lineage>
</organism>
<dbReference type="AlphaFoldDB" id="A0AAD4N131"/>
<feature type="compositionally biased region" description="Basic and acidic residues" evidence="1">
    <location>
        <begin position="8"/>
        <end position="24"/>
    </location>
</feature>
<evidence type="ECO:0000313" key="3">
    <source>
        <dbReference type="Proteomes" id="UP001201812"/>
    </source>
</evidence>
<accession>A0AAD4N131</accession>
<proteinExistence type="predicted"/>
<sequence length="255" mass="29982">MGRSPSPVRERTRDRDRDREDRYSSSRSNRKRSRSRGRYEDRDRSSRHKSSRSERDRRRRSRTRSPRPVSPVVGPTITYEDSPSPSRPVVPVEIANELTAPNTGIKFNSAHLSKAAMEWLEEKIAEQVTARVREFDDLVREKVSKAKLEMEQRLRAQIEQEMKDEMEAMERRERESKERCSAMERELQEKIKAVEESERKLNESRLEMLEVKGKLEMERALIQKEKEALTKNEQQSILNKGGSMRPKIKMTLGKL</sequence>
<dbReference type="EMBL" id="JAKKPZ010000024">
    <property type="protein sequence ID" value="KAI1710856.1"/>
    <property type="molecule type" value="Genomic_DNA"/>
</dbReference>
<comment type="caution">
    <text evidence="2">The sequence shown here is derived from an EMBL/GenBank/DDBJ whole genome shotgun (WGS) entry which is preliminary data.</text>
</comment>
<feature type="region of interest" description="Disordered" evidence="1">
    <location>
        <begin position="226"/>
        <end position="255"/>
    </location>
</feature>
<evidence type="ECO:0000256" key="1">
    <source>
        <dbReference type="SAM" id="MobiDB-lite"/>
    </source>
</evidence>
<reference evidence="2" key="1">
    <citation type="submission" date="2022-01" db="EMBL/GenBank/DDBJ databases">
        <title>Genome Sequence Resource for Two Populations of Ditylenchus destructor, the Migratory Endoparasitic Phytonematode.</title>
        <authorList>
            <person name="Zhang H."/>
            <person name="Lin R."/>
            <person name="Xie B."/>
        </authorList>
    </citation>
    <scope>NUCLEOTIDE SEQUENCE</scope>
    <source>
        <strain evidence="2">BazhouSP</strain>
    </source>
</reference>
<dbReference type="Pfam" id="PF15346">
    <property type="entry name" value="ARGLU"/>
    <property type="match status" value="1"/>
</dbReference>
<gene>
    <name evidence="2" type="ORF">DdX_10558</name>
</gene>
<dbReference type="Proteomes" id="UP001201812">
    <property type="component" value="Unassembled WGS sequence"/>
</dbReference>
<feature type="region of interest" description="Disordered" evidence="1">
    <location>
        <begin position="1"/>
        <end position="89"/>
    </location>
</feature>